<dbReference type="RefSeq" id="WP_151931105.1">
    <property type="nucleotide sequence ID" value="NZ_JBDORM010000046.1"/>
</dbReference>
<protein>
    <submittedName>
        <fullName evidence="1">Uncharacterized protein</fullName>
    </submittedName>
</protein>
<organism evidence="1 2">
    <name type="scientific">Bacteroides xylanisolvens</name>
    <dbReference type="NCBI Taxonomy" id="371601"/>
    <lineage>
        <taxon>Bacteria</taxon>
        <taxon>Pseudomonadati</taxon>
        <taxon>Bacteroidota</taxon>
        <taxon>Bacteroidia</taxon>
        <taxon>Bacteroidales</taxon>
        <taxon>Bacteroidaceae</taxon>
        <taxon>Bacteroides</taxon>
    </lineage>
</organism>
<dbReference type="EMBL" id="WDED01000016">
    <property type="protein sequence ID" value="KAB6147392.1"/>
    <property type="molecule type" value="Genomic_DNA"/>
</dbReference>
<reference evidence="1 2" key="1">
    <citation type="journal article" date="2019" name="Nat. Med.">
        <title>A library of human gut bacterial isolates paired with longitudinal multiomics data enables mechanistic microbiome research.</title>
        <authorList>
            <person name="Poyet M."/>
            <person name="Groussin M."/>
            <person name="Gibbons S.M."/>
            <person name="Avila-Pacheco J."/>
            <person name="Jiang X."/>
            <person name="Kearney S.M."/>
            <person name="Perrotta A.R."/>
            <person name="Berdy B."/>
            <person name="Zhao S."/>
            <person name="Lieberman T.D."/>
            <person name="Swanson P.K."/>
            <person name="Smith M."/>
            <person name="Roesemann S."/>
            <person name="Alexander J.E."/>
            <person name="Rich S.A."/>
            <person name="Livny J."/>
            <person name="Vlamakis H."/>
            <person name="Clish C."/>
            <person name="Bullock K."/>
            <person name="Deik A."/>
            <person name="Scott J."/>
            <person name="Pierce K.A."/>
            <person name="Xavier R.J."/>
            <person name="Alm E.J."/>
        </authorList>
    </citation>
    <scope>NUCLEOTIDE SEQUENCE [LARGE SCALE GENOMIC DNA]</scope>
    <source>
        <strain evidence="1 2">BIOML-A58</strain>
    </source>
</reference>
<dbReference type="AlphaFoldDB" id="A0A7J5PWL6"/>
<comment type="caution">
    <text evidence="1">The sequence shown here is derived from an EMBL/GenBank/DDBJ whole genome shotgun (WGS) entry which is preliminary data.</text>
</comment>
<dbReference type="Proteomes" id="UP000434604">
    <property type="component" value="Unassembled WGS sequence"/>
</dbReference>
<accession>A0A7J5PWL6</accession>
<gene>
    <name evidence="1" type="ORF">GA398_12320</name>
</gene>
<name>A0A7J5PWL6_9BACE</name>
<proteinExistence type="predicted"/>
<sequence>MRFVSAKKGGINTKVPLINQKTEILQSTQNRKPLDSLLNQGASLKTAATYSPTVTQYHRRDEA</sequence>
<evidence type="ECO:0000313" key="2">
    <source>
        <dbReference type="Proteomes" id="UP000434604"/>
    </source>
</evidence>
<evidence type="ECO:0000313" key="1">
    <source>
        <dbReference type="EMBL" id="KAB6147392.1"/>
    </source>
</evidence>